<gene>
    <name evidence="2" type="ORF">QTN47_00980</name>
</gene>
<feature type="transmembrane region" description="Helical" evidence="1">
    <location>
        <begin position="81"/>
        <end position="100"/>
    </location>
</feature>
<keyword evidence="1" id="KW-0812">Transmembrane</keyword>
<keyword evidence="1" id="KW-0472">Membrane</keyword>
<dbReference type="EMBL" id="JAULBC010000001">
    <property type="protein sequence ID" value="MEX6686044.1"/>
    <property type="molecule type" value="Genomic_DNA"/>
</dbReference>
<accession>A0ABV3ZC88</accession>
<reference evidence="2 3" key="1">
    <citation type="submission" date="2023-07" db="EMBL/GenBank/DDBJ databases">
        <authorList>
            <person name="Lian W.-H."/>
        </authorList>
    </citation>
    <scope>NUCLEOTIDE SEQUENCE [LARGE SCALE GENOMIC DNA]</scope>
    <source>
        <strain evidence="2 3">SYSU DXS3180</strain>
    </source>
</reference>
<comment type="caution">
    <text evidence="2">The sequence shown here is derived from an EMBL/GenBank/DDBJ whole genome shotgun (WGS) entry which is preliminary data.</text>
</comment>
<feature type="transmembrane region" description="Helical" evidence="1">
    <location>
        <begin position="193"/>
        <end position="212"/>
    </location>
</feature>
<name>A0ABV3ZC88_9BACT</name>
<proteinExistence type="predicted"/>
<dbReference type="Proteomes" id="UP001560573">
    <property type="component" value="Unassembled WGS sequence"/>
</dbReference>
<keyword evidence="3" id="KW-1185">Reference proteome</keyword>
<protein>
    <submittedName>
        <fullName evidence="2">Uncharacterized protein</fullName>
    </submittedName>
</protein>
<evidence type="ECO:0000313" key="3">
    <source>
        <dbReference type="Proteomes" id="UP001560573"/>
    </source>
</evidence>
<feature type="transmembrane region" description="Helical" evidence="1">
    <location>
        <begin position="172"/>
        <end position="187"/>
    </location>
</feature>
<organism evidence="2 3">
    <name type="scientific">Danxiaibacter flavus</name>
    <dbReference type="NCBI Taxonomy" id="3049108"/>
    <lineage>
        <taxon>Bacteria</taxon>
        <taxon>Pseudomonadati</taxon>
        <taxon>Bacteroidota</taxon>
        <taxon>Chitinophagia</taxon>
        <taxon>Chitinophagales</taxon>
        <taxon>Chitinophagaceae</taxon>
        <taxon>Danxiaibacter</taxon>
    </lineage>
</organism>
<feature type="transmembrane region" description="Helical" evidence="1">
    <location>
        <begin position="120"/>
        <end position="137"/>
    </location>
</feature>
<evidence type="ECO:0000313" key="2">
    <source>
        <dbReference type="EMBL" id="MEX6686044.1"/>
    </source>
</evidence>
<feature type="transmembrane region" description="Helical" evidence="1">
    <location>
        <begin position="24"/>
        <end position="47"/>
    </location>
</feature>
<feature type="transmembrane region" description="Helical" evidence="1">
    <location>
        <begin position="143"/>
        <end position="160"/>
    </location>
</feature>
<sequence length="227" mass="25146">MDEKSQHLDSIRDIKKMMERSSRFISLSGLSGVAAGICALVGAWFGYGIVHGSHGDEIRNNLLRLRDKEGDISLADYAGNSLLKIGLLTFAAAFVSAFIFTYIRSRKNHTPLWGTTARRLMVNVCVPIAAGGIYLLTLLKYGVFGLIAPGCLIFYGLALINASKYTLVEIRYLGYGQLILGIINLAYPGYGLYFWAFGFGILHIVYGTVMWWKYERNSGDESAVHNQ</sequence>
<dbReference type="RefSeq" id="WP_369327433.1">
    <property type="nucleotide sequence ID" value="NZ_JAULBC010000001.1"/>
</dbReference>
<evidence type="ECO:0000256" key="1">
    <source>
        <dbReference type="SAM" id="Phobius"/>
    </source>
</evidence>
<keyword evidence="1" id="KW-1133">Transmembrane helix</keyword>